<dbReference type="PROSITE" id="PS01318">
    <property type="entry name" value="TSAA_1"/>
    <property type="match status" value="1"/>
</dbReference>
<comment type="caution">
    <text evidence="4">The sequence shown here is derived from an EMBL/GenBank/DDBJ whole genome shotgun (WGS) entry which is preliminary data.</text>
</comment>
<dbReference type="SUPFAM" id="SSF118196">
    <property type="entry name" value="YaeB-like"/>
    <property type="match status" value="1"/>
</dbReference>
<dbReference type="CDD" id="cd09281">
    <property type="entry name" value="UPF0066"/>
    <property type="match status" value="1"/>
</dbReference>
<dbReference type="InterPro" id="IPR023370">
    <property type="entry name" value="TrmO-like_N"/>
</dbReference>
<dbReference type="PANTHER" id="PTHR12818">
    <property type="entry name" value="TRNA (ADENINE(37)-N6)-METHYLTRANSFERASE"/>
    <property type="match status" value="1"/>
</dbReference>
<accession>A0A327WS33</accession>
<dbReference type="InterPro" id="IPR036414">
    <property type="entry name" value="YaeB_N_sf"/>
</dbReference>
<dbReference type="PANTHER" id="PTHR12818:SF0">
    <property type="entry name" value="TRNA (ADENINE(37)-N6)-METHYLTRANSFERASE"/>
    <property type="match status" value="1"/>
</dbReference>
<keyword evidence="4" id="KW-0808">Transferase</keyword>
<dbReference type="PROSITE" id="PS51668">
    <property type="entry name" value="TSAA_2"/>
    <property type="match status" value="1"/>
</dbReference>
<keyword evidence="1" id="KW-0949">S-adenosyl-L-methionine</keyword>
<evidence type="ECO:0000313" key="4">
    <source>
        <dbReference type="EMBL" id="RAJ93656.1"/>
    </source>
</evidence>
<dbReference type="GO" id="GO:0032259">
    <property type="term" value="P:methylation"/>
    <property type="evidence" value="ECO:0007669"/>
    <property type="project" value="UniProtKB-KW"/>
</dbReference>
<reference evidence="5 7" key="1">
    <citation type="journal article" date="2018" name="Front. Microbiol.">
        <title>Genome-Based Analysis Reveals the Taxonomy and Diversity of the Family Idiomarinaceae.</title>
        <authorList>
            <person name="Liu Y."/>
            <person name="Lai Q."/>
            <person name="Shao Z."/>
        </authorList>
    </citation>
    <scope>NUCLEOTIDE SEQUENCE [LARGE SCALE GENOMIC DNA]</scope>
    <source>
        <strain evidence="5 7">CF12-14</strain>
    </source>
</reference>
<evidence type="ECO:0000313" key="6">
    <source>
        <dbReference type="Proteomes" id="UP000249203"/>
    </source>
</evidence>
<dbReference type="InterPro" id="IPR040372">
    <property type="entry name" value="YaeB-like"/>
</dbReference>
<dbReference type="InterPro" id="IPR041369">
    <property type="entry name" value="TrmO_C"/>
</dbReference>
<name>A0A327WS33_9GAMM</name>
<evidence type="ECO:0000259" key="3">
    <source>
        <dbReference type="PROSITE" id="PS51668"/>
    </source>
</evidence>
<dbReference type="NCBIfam" id="TIGR00104">
    <property type="entry name" value="tRNA_TsaA"/>
    <property type="match status" value="1"/>
</dbReference>
<dbReference type="GO" id="GO:0089715">
    <property type="term" value="F:tRNA (L-threonylcarbamoyladenosine(37)-C2) methyltransferase activity"/>
    <property type="evidence" value="ECO:0007669"/>
    <property type="project" value="TreeGrafter"/>
</dbReference>
<evidence type="ECO:0000256" key="1">
    <source>
        <dbReference type="ARBA" id="ARBA00022691"/>
    </source>
</evidence>
<evidence type="ECO:0000313" key="7">
    <source>
        <dbReference type="Proteomes" id="UP000287865"/>
    </source>
</evidence>
<dbReference type="Pfam" id="PF18389">
    <property type="entry name" value="TrmO_C"/>
    <property type="match status" value="1"/>
</dbReference>
<evidence type="ECO:0000313" key="5">
    <source>
        <dbReference type="EMBL" id="RUO19375.1"/>
    </source>
</evidence>
<dbReference type="OrthoDB" id="9804309at2"/>
<dbReference type="EMBL" id="QLMD01000016">
    <property type="protein sequence ID" value="RAJ93656.1"/>
    <property type="molecule type" value="Genomic_DNA"/>
</dbReference>
<organism evidence="4 6">
    <name type="scientific">Aliidiomarina maris</name>
    <dbReference type="NCBI Taxonomy" id="531312"/>
    <lineage>
        <taxon>Bacteria</taxon>
        <taxon>Pseudomonadati</taxon>
        <taxon>Pseudomonadota</taxon>
        <taxon>Gammaproteobacteria</taxon>
        <taxon>Alteromonadales</taxon>
        <taxon>Idiomarinaceae</taxon>
        <taxon>Aliidiomarina</taxon>
    </lineage>
</organism>
<protein>
    <submittedName>
        <fullName evidence="5">tRNA (N6-threonylcarbamoyladenosine(37)-N6)-methyltransferase TrmO</fullName>
    </submittedName>
    <submittedName>
        <fullName evidence="4">tRNA-Thr(GGU) m(6)t(6)A37 methyltransferase TsaA</fullName>
    </submittedName>
</protein>
<keyword evidence="7" id="KW-1185">Reference proteome</keyword>
<proteinExistence type="inferred from homology"/>
<dbReference type="AlphaFoldDB" id="A0A327WS33"/>
<dbReference type="Gene3D" id="2.40.30.70">
    <property type="entry name" value="YaeB-like"/>
    <property type="match status" value="1"/>
</dbReference>
<keyword evidence="4" id="KW-0489">Methyltransferase</keyword>
<feature type="domain" description="TsaA-like" evidence="3">
    <location>
        <begin position="34"/>
        <end position="179"/>
    </location>
</feature>
<dbReference type="InterPro" id="IPR036413">
    <property type="entry name" value="YaeB-like_sf"/>
</dbReference>
<comment type="similarity">
    <text evidence="2">Belongs to the tRNA methyltransferase O family.</text>
</comment>
<reference evidence="4 6" key="2">
    <citation type="submission" date="2018-06" db="EMBL/GenBank/DDBJ databases">
        <title>Genomic Encyclopedia of Type Strains, Phase III (KMG-III): the genomes of soil and plant-associated and newly described type strains.</title>
        <authorList>
            <person name="Whitman W."/>
        </authorList>
    </citation>
    <scope>NUCLEOTIDE SEQUENCE [LARGE SCALE GENOMIC DNA]</scope>
    <source>
        <strain evidence="4 6">CGMCC 1.15366</strain>
    </source>
</reference>
<gene>
    <name evidence="5" type="primary">tsaA</name>
    <name evidence="4" type="ORF">B0I24_11614</name>
    <name evidence="5" type="ORF">CWE07_12895</name>
</gene>
<dbReference type="Pfam" id="PF01980">
    <property type="entry name" value="TrmO_N"/>
    <property type="match status" value="1"/>
</dbReference>
<sequence>MYGFSLFNRGFNHDLNSGIQSLERIDNRLSVLELQTIAIVTSPYGEKFAIPRQPGLVPAARGQIKMQGAFNNPDCLAGLEAFSHIWLQFIFHQTAAQGWKPKVRPPRLGGNAKIGVFASRSTFRPNPIGLSVVRLHGIHSERSATGTQWFLEVSGLDLLDGTPIVDIKPYIAYSDAIVDAQSGYAAQAPTMMPVRFSANAEAQLVSMTNAAELQTLITQVLAQDPRPAVQQCSSSARVYGVRLAGLNVQWQVEDNTAIVTAVEHC</sequence>
<dbReference type="EMBL" id="PIPK01000016">
    <property type="protein sequence ID" value="RUO19375.1"/>
    <property type="molecule type" value="Genomic_DNA"/>
</dbReference>
<dbReference type="InterPro" id="IPR023368">
    <property type="entry name" value="UPF0066_cons_site"/>
</dbReference>
<dbReference type="Proteomes" id="UP000287865">
    <property type="component" value="Unassembled WGS sequence"/>
</dbReference>
<dbReference type="Proteomes" id="UP000249203">
    <property type="component" value="Unassembled WGS sequence"/>
</dbReference>
<dbReference type="Gene3D" id="3.30.2310.10">
    <property type="entry name" value="YaeB-like"/>
    <property type="match status" value="1"/>
</dbReference>
<evidence type="ECO:0000256" key="2">
    <source>
        <dbReference type="ARBA" id="ARBA00033753"/>
    </source>
</evidence>
<dbReference type="FunFam" id="2.40.30.70:FF:000001">
    <property type="entry name" value="tRNA (N6-threonylcarbamoyladenosine(37)-N6)-methyltransferase TrmO"/>
    <property type="match status" value="1"/>
</dbReference>